<keyword evidence="3" id="KW-1185">Reference proteome</keyword>
<reference evidence="4" key="1">
    <citation type="submission" date="2025-08" db="UniProtKB">
        <authorList>
            <consortium name="RefSeq"/>
        </authorList>
    </citation>
    <scope>IDENTIFICATION</scope>
</reference>
<evidence type="ECO:0000259" key="2">
    <source>
        <dbReference type="Pfam" id="PF15289"/>
    </source>
</evidence>
<dbReference type="OMA" id="MRCKKCS"/>
<dbReference type="Gene3D" id="6.10.290.30">
    <property type="entry name" value="Regulatory factor X-associated C-terminal binding domain"/>
    <property type="match status" value="1"/>
</dbReference>
<feature type="compositionally biased region" description="Polar residues" evidence="1">
    <location>
        <begin position="36"/>
        <end position="48"/>
    </location>
</feature>
<sequence length="202" mass="23065">MSCSVCSSQDGSTTNTPSELDSQLSSERECARSPTLMKQDSISDQQAESSSSLSSSSSSPTCCKEEKVEMTCTVQDCGKSAYKSRRYQLLPWKCKYHRNKTYKETYKRRKAQANQDLFNVEGKSTGLDMQGDRFGATTRQRQGEQVSMLEQVLNEKKMALMQSPVVLEFLQKQQQRKHHQQKHQQKSWGLQQIRGRGQPSHR</sequence>
<dbReference type="RefSeq" id="XP_022110118.1">
    <property type="nucleotide sequence ID" value="XM_022254426.1"/>
</dbReference>
<evidence type="ECO:0000313" key="4">
    <source>
        <dbReference type="RefSeq" id="XP_022110118.1"/>
    </source>
</evidence>
<dbReference type="Pfam" id="PF15289">
    <property type="entry name" value="RFXA_RFXANK_bdg"/>
    <property type="match status" value="1"/>
</dbReference>
<dbReference type="KEGG" id="aplc:110989795"/>
<gene>
    <name evidence="4" type="primary">LOC110989795</name>
</gene>
<dbReference type="OrthoDB" id="10065946at2759"/>
<evidence type="ECO:0000313" key="3">
    <source>
        <dbReference type="Proteomes" id="UP000694845"/>
    </source>
</evidence>
<accession>A0A8B7ZX42</accession>
<name>A0A8B7ZX42_ACAPL</name>
<dbReference type="GeneID" id="110989795"/>
<dbReference type="AlphaFoldDB" id="A0A8B7ZX42"/>
<feature type="domain" description="Regulatory factor X-associated protein RFXANK-binding" evidence="2">
    <location>
        <begin position="71"/>
        <end position="185"/>
    </location>
</feature>
<organism evidence="3 4">
    <name type="scientific">Acanthaster planci</name>
    <name type="common">Crown-of-thorns starfish</name>
    <dbReference type="NCBI Taxonomy" id="133434"/>
    <lineage>
        <taxon>Eukaryota</taxon>
        <taxon>Metazoa</taxon>
        <taxon>Echinodermata</taxon>
        <taxon>Eleutherozoa</taxon>
        <taxon>Asterozoa</taxon>
        <taxon>Asteroidea</taxon>
        <taxon>Valvatacea</taxon>
        <taxon>Valvatida</taxon>
        <taxon>Acanthasteridae</taxon>
        <taxon>Acanthaster</taxon>
    </lineage>
</organism>
<feature type="region of interest" description="Disordered" evidence="1">
    <location>
        <begin position="1"/>
        <end position="61"/>
    </location>
</feature>
<protein>
    <submittedName>
        <fullName evidence="4">Regulatory factor X-associated protein-like isoform X1</fullName>
    </submittedName>
</protein>
<dbReference type="InterPro" id="IPR038308">
    <property type="entry name" value="RFXAP_C_sf"/>
</dbReference>
<dbReference type="PANTHER" id="PTHR15110:SF2">
    <property type="entry name" value="REGULATORY FACTOR X-ASSOCIATED PROTEIN"/>
    <property type="match status" value="1"/>
</dbReference>
<feature type="compositionally biased region" description="Polar residues" evidence="1">
    <location>
        <begin position="1"/>
        <end position="25"/>
    </location>
</feature>
<evidence type="ECO:0000256" key="1">
    <source>
        <dbReference type="SAM" id="MobiDB-lite"/>
    </source>
</evidence>
<dbReference type="PANTHER" id="PTHR15110">
    <property type="entry name" value="REGULATORY FACTOR X-ASSOCIATED PROTEIN"/>
    <property type="match status" value="1"/>
</dbReference>
<dbReference type="GO" id="GO:0006357">
    <property type="term" value="P:regulation of transcription by RNA polymerase II"/>
    <property type="evidence" value="ECO:0007669"/>
    <property type="project" value="TreeGrafter"/>
</dbReference>
<feature type="compositionally biased region" description="Basic residues" evidence="1">
    <location>
        <begin position="174"/>
        <end position="185"/>
    </location>
</feature>
<proteinExistence type="predicted"/>
<dbReference type="InterPro" id="IPR029316">
    <property type="entry name" value="RFXAP_RFXANK-bd"/>
</dbReference>
<feature type="compositionally biased region" description="Low complexity" evidence="1">
    <location>
        <begin position="49"/>
        <end position="59"/>
    </location>
</feature>
<dbReference type="Proteomes" id="UP000694845">
    <property type="component" value="Unplaced"/>
</dbReference>
<feature type="region of interest" description="Disordered" evidence="1">
    <location>
        <begin position="171"/>
        <end position="202"/>
    </location>
</feature>
<dbReference type="GO" id="GO:0005634">
    <property type="term" value="C:nucleus"/>
    <property type="evidence" value="ECO:0007669"/>
    <property type="project" value="TreeGrafter"/>
</dbReference>